<sequence>MTVAPDTGPDPVGAALRLTVHLNALTWAPAHGTAAASLDVAARTVAGRDSTHHVVDTDSLLGLSPWHANDLADALAAALPHEPEGWVLVLPRPGHLAGLRGPVATNTAALDAGAAVLARTAEVAWVPVVVGPTVQWMLHPATPPLGLPDPTEAERSLTEALLSATRALTDLDVSGGSRPDLVSPPRLPKPYDVRRQRALDRAWHLHQVVTVALDDDGGALSSYETLQRRQHLSGLLGPVHDVISATCSAPPRRSGATMGS</sequence>
<dbReference type="EMBL" id="DVLP01000212">
    <property type="protein sequence ID" value="HIT75316.1"/>
    <property type="molecule type" value="Genomic_DNA"/>
</dbReference>
<evidence type="ECO:0000313" key="1">
    <source>
        <dbReference type="EMBL" id="HIT75316.1"/>
    </source>
</evidence>
<reference evidence="1" key="2">
    <citation type="journal article" date="2021" name="PeerJ">
        <title>Extensive microbial diversity within the chicken gut microbiome revealed by metagenomics and culture.</title>
        <authorList>
            <person name="Gilroy R."/>
            <person name="Ravi A."/>
            <person name="Getino M."/>
            <person name="Pursley I."/>
            <person name="Horton D.L."/>
            <person name="Alikhan N.F."/>
            <person name="Baker D."/>
            <person name="Gharbi K."/>
            <person name="Hall N."/>
            <person name="Watson M."/>
            <person name="Adriaenssens E.M."/>
            <person name="Foster-Nyarko E."/>
            <person name="Jarju S."/>
            <person name="Secka A."/>
            <person name="Antonio M."/>
            <person name="Oren A."/>
            <person name="Chaudhuri R.R."/>
            <person name="La Ragione R."/>
            <person name="Hildebrand F."/>
            <person name="Pallen M.J."/>
        </authorList>
    </citation>
    <scope>NUCLEOTIDE SEQUENCE</scope>
    <source>
        <strain evidence="1">ChiGjej1B1-24693</strain>
    </source>
</reference>
<protein>
    <submittedName>
        <fullName evidence="1">Uncharacterized protein</fullName>
    </submittedName>
</protein>
<comment type="caution">
    <text evidence="1">The sequence shown here is derived from an EMBL/GenBank/DDBJ whole genome shotgun (WGS) entry which is preliminary data.</text>
</comment>
<reference evidence="1" key="1">
    <citation type="submission" date="2020-10" db="EMBL/GenBank/DDBJ databases">
        <authorList>
            <person name="Gilroy R."/>
        </authorList>
    </citation>
    <scope>NUCLEOTIDE SEQUENCE</scope>
    <source>
        <strain evidence="1">ChiGjej1B1-24693</strain>
    </source>
</reference>
<gene>
    <name evidence="1" type="ORF">IAA98_07015</name>
</gene>
<accession>A0A9D1KMB9</accession>
<name>A0A9D1KMB9_9ACTN</name>
<proteinExistence type="predicted"/>
<organism evidence="1 2">
    <name type="scientific">Candidatus Avipropionibacterium avicola</name>
    <dbReference type="NCBI Taxonomy" id="2840701"/>
    <lineage>
        <taxon>Bacteria</taxon>
        <taxon>Bacillati</taxon>
        <taxon>Actinomycetota</taxon>
        <taxon>Actinomycetes</taxon>
        <taxon>Propionibacteriales</taxon>
        <taxon>Propionibacteriaceae</taxon>
        <taxon>Propionibacteriaceae incertae sedis</taxon>
        <taxon>Candidatus Avipropionibacterium</taxon>
    </lineage>
</organism>
<dbReference type="Proteomes" id="UP000886842">
    <property type="component" value="Unassembled WGS sequence"/>
</dbReference>
<evidence type="ECO:0000313" key="2">
    <source>
        <dbReference type="Proteomes" id="UP000886842"/>
    </source>
</evidence>
<dbReference type="AlphaFoldDB" id="A0A9D1KMB9"/>